<evidence type="ECO:0000313" key="1">
    <source>
        <dbReference type="EMBL" id="KAF3844141.1"/>
    </source>
</evidence>
<dbReference type="OrthoDB" id="9884353at2759"/>
<reference evidence="1 2" key="1">
    <citation type="submission" date="2020-03" db="EMBL/GenBank/DDBJ databases">
        <title>Dissostichus mawsoni Genome sequencing and assembly.</title>
        <authorList>
            <person name="Park H."/>
        </authorList>
    </citation>
    <scope>NUCLEOTIDE SEQUENCE [LARGE SCALE GENOMIC DNA]</scope>
    <source>
        <strain evidence="1">DM0001</strain>
        <tissue evidence="1">Muscle</tissue>
    </source>
</reference>
<dbReference type="Gene3D" id="2.40.50.40">
    <property type="match status" value="1"/>
</dbReference>
<evidence type="ECO:0000313" key="2">
    <source>
        <dbReference type="Proteomes" id="UP000518266"/>
    </source>
</evidence>
<dbReference type="Proteomes" id="UP000518266">
    <property type="component" value="Unassembled WGS sequence"/>
</dbReference>
<sequence>MTKLGETENCEVKQFHEAGNNETRPQSVRLMNLKRERAACLPPASVTPGQSGTDTLILAVHPAGVVTSAPSQDSVHHVPGLASALASFHALDKLRKLNVNWKQTPRTRITKGLLKEAGQTATAISVTIKPRITEPLVRARLSGLGQNKDLAGGNPIRGHETLTFDPTCDTSGSVVPQVSVERANTFPAAVSDAVLWRPPTMDVKLLALMALLAVATQVPASNAKPISLVERCWCRSTLNTVPQRSIKELKFLHTPNCPFQVM</sequence>
<gene>
    <name evidence="1" type="ORF">F7725_016189</name>
</gene>
<comment type="caution">
    <text evidence="1">The sequence shown here is derived from an EMBL/GenBank/DDBJ whole genome shotgun (WGS) entry which is preliminary data.</text>
</comment>
<dbReference type="AlphaFoldDB" id="A0A7J5Y524"/>
<protein>
    <submittedName>
        <fullName evidence="1">Uncharacterized protein</fullName>
    </submittedName>
</protein>
<proteinExistence type="predicted"/>
<dbReference type="EMBL" id="JAAKFY010000017">
    <property type="protein sequence ID" value="KAF3844141.1"/>
    <property type="molecule type" value="Genomic_DNA"/>
</dbReference>
<organism evidence="1 2">
    <name type="scientific">Dissostichus mawsoni</name>
    <name type="common">Antarctic cod</name>
    <dbReference type="NCBI Taxonomy" id="36200"/>
    <lineage>
        <taxon>Eukaryota</taxon>
        <taxon>Metazoa</taxon>
        <taxon>Chordata</taxon>
        <taxon>Craniata</taxon>
        <taxon>Vertebrata</taxon>
        <taxon>Euteleostomi</taxon>
        <taxon>Actinopterygii</taxon>
        <taxon>Neopterygii</taxon>
        <taxon>Teleostei</taxon>
        <taxon>Neoteleostei</taxon>
        <taxon>Acanthomorphata</taxon>
        <taxon>Eupercaria</taxon>
        <taxon>Perciformes</taxon>
        <taxon>Notothenioidei</taxon>
        <taxon>Nototheniidae</taxon>
        <taxon>Dissostichus</taxon>
    </lineage>
</organism>
<accession>A0A7J5Y524</accession>
<keyword evidence="2" id="KW-1185">Reference proteome</keyword>
<name>A0A7J5Y524_DISMA</name>